<name>A0AAW1NXB1_9CHLO</name>
<comment type="caution">
    <text evidence="4">The sequence shown here is derived from an EMBL/GenBank/DDBJ whole genome shotgun (WGS) entry which is preliminary data.</text>
</comment>
<evidence type="ECO:0000313" key="4">
    <source>
        <dbReference type="EMBL" id="KAK9802629.1"/>
    </source>
</evidence>
<keyword evidence="5" id="KW-1185">Reference proteome</keyword>
<dbReference type="GO" id="GO:0042284">
    <property type="term" value="F:sphingolipid delta-4 desaturase activity"/>
    <property type="evidence" value="ECO:0007669"/>
    <property type="project" value="TreeGrafter"/>
</dbReference>
<dbReference type="GO" id="GO:0046513">
    <property type="term" value="P:ceramide biosynthetic process"/>
    <property type="evidence" value="ECO:0007669"/>
    <property type="project" value="TreeGrafter"/>
</dbReference>
<reference evidence="4 5" key="1">
    <citation type="journal article" date="2024" name="Nat. Commun.">
        <title>Phylogenomics reveals the evolutionary origins of lichenization in chlorophyte algae.</title>
        <authorList>
            <person name="Puginier C."/>
            <person name="Libourel C."/>
            <person name="Otte J."/>
            <person name="Skaloud P."/>
            <person name="Haon M."/>
            <person name="Grisel S."/>
            <person name="Petersen M."/>
            <person name="Berrin J.G."/>
            <person name="Delaux P.M."/>
            <person name="Dal Grande F."/>
            <person name="Keller J."/>
        </authorList>
    </citation>
    <scope>NUCLEOTIDE SEQUENCE [LARGE SCALE GENOMIC DNA]</scope>
    <source>
        <strain evidence="4 5">SAG 2036</strain>
    </source>
</reference>
<evidence type="ECO:0000259" key="3">
    <source>
        <dbReference type="SMART" id="SM01269"/>
    </source>
</evidence>
<feature type="transmembrane region" description="Helical" evidence="2">
    <location>
        <begin position="207"/>
        <end position="228"/>
    </location>
</feature>
<dbReference type="InterPro" id="IPR005804">
    <property type="entry name" value="FA_desaturase_dom"/>
</dbReference>
<keyword evidence="2" id="KW-0812">Transmembrane</keyword>
<dbReference type="EMBL" id="JALJOQ010000070">
    <property type="protein sequence ID" value="KAK9802629.1"/>
    <property type="molecule type" value="Genomic_DNA"/>
</dbReference>
<dbReference type="PANTHER" id="PTHR12879:SF8">
    <property type="entry name" value="SPHINGOLIPID DELTA(4)-DESATURASE DES1"/>
    <property type="match status" value="1"/>
</dbReference>
<dbReference type="AlphaFoldDB" id="A0AAW1NXB1"/>
<sequence length="346" mass="39184">MVAAEQDFMWVTNAEPHATRRKEILAKHGSEVRKLYGTDISTAWQVLAVMALQLWTAYLVRDAAWWKLLIAAYGIGGTLSQNLFTAQHELSHFLAFKKPLYNRLLSLASNCPLVVPMATTFRKYHQEHHSHLGVDGWDVDLPTFFEANWITNTVAKTIWVSMYILVYGVRPVLVKPKPMGLADFVNLVLVLAFDGALLYFWGYKSLAFLLAGVVMGGGLHPLGGHLIAEHYMFLKGQETYSYYGPLNAITYNVGYHNEHHDFPQIPHTRLYKLREIAPEHYDTLHHHTSWTWVTWKFLSDPEVGPWTRMRRATKGHAESAPSPSAKGVQAPLDSHGALRKRAALIS</sequence>
<feature type="transmembrane region" description="Helical" evidence="2">
    <location>
        <begin position="181"/>
        <end position="201"/>
    </location>
</feature>
<keyword evidence="2" id="KW-1133">Transmembrane helix</keyword>
<evidence type="ECO:0000256" key="2">
    <source>
        <dbReference type="SAM" id="Phobius"/>
    </source>
</evidence>
<dbReference type="InterPro" id="IPR013866">
    <property type="entry name" value="Sphingolipid_d4-desaturase_N"/>
</dbReference>
<proteinExistence type="predicted"/>
<dbReference type="Pfam" id="PF00487">
    <property type="entry name" value="FA_desaturase"/>
    <property type="match status" value="1"/>
</dbReference>
<feature type="region of interest" description="Disordered" evidence="1">
    <location>
        <begin position="312"/>
        <end position="334"/>
    </location>
</feature>
<dbReference type="PANTHER" id="PTHR12879">
    <property type="entry name" value="SPHINGOLIPID DELTA 4 DESATURASE/C-4 HYDROXYLASE PROTEIN DES2"/>
    <property type="match status" value="1"/>
</dbReference>
<feature type="domain" description="Sphingolipid delta4-desaturase N-terminal" evidence="3">
    <location>
        <begin position="3"/>
        <end position="42"/>
    </location>
</feature>
<dbReference type="Proteomes" id="UP001465755">
    <property type="component" value="Unassembled WGS sequence"/>
</dbReference>
<keyword evidence="2" id="KW-0472">Membrane</keyword>
<accession>A0AAW1NXB1</accession>
<dbReference type="SMART" id="SM01269">
    <property type="entry name" value="Lipid_DES"/>
    <property type="match status" value="1"/>
</dbReference>
<gene>
    <name evidence="4" type="ORF">WJX73_006946</name>
</gene>
<organism evidence="4 5">
    <name type="scientific">Symbiochloris irregularis</name>
    <dbReference type="NCBI Taxonomy" id="706552"/>
    <lineage>
        <taxon>Eukaryota</taxon>
        <taxon>Viridiplantae</taxon>
        <taxon>Chlorophyta</taxon>
        <taxon>core chlorophytes</taxon>
        <taxon>Trebouxiophyceae</taxon>
        <taxon>Trebouxiales</taxon>
        <taxon>Trebouxiaceae</taxon>
        <taxon>Symbiochloris</taxon>
    </lineage>
</organism>
<feature type="transmembrane region" description="Helical" evidence="2">
    <location>
        <begin position="149"/>
        <end position="169"/>
    </location>
</feature>
<evidence type="ECO:0000313" key="5">
    <source>
        <dbReference type="Proteomes" id="UP001465755"/>
    </source>
</evidence>
<dbReference type="GO" id="GO:0016020">
    <property type="term" value="C:membrane"/>
    <property type="evidence" value="ECO:0007669"/>
    <property type="project" value="GOC"/>
</dbReference>
<dbReference type="Pfam" id="PF08557">
    <property type="entry name" value="Lipid_DES"/>
    <property type="match status" value="1"/>
</dbReference>
<evidence type="ECO:0000256" key="1">
    <source>
        <dbReference type="SAM" id="MobiDB-lite"/>
    </source>
</evidence>
<protein>
    <recommendedName>
        <fullName evidence="3">Sphingolipid delta4-desaturase N-terminal domain-containing protein</fullName>
    </recommendedName>
</protein>